<evidence type="ECO:0000256" key="9">
    <source>
        <dbReference type="ARBA" id="ARBA00023049"/>
    </source>
</evidence>
<keyword evidence="4 13" id="KW-0645">Protease</keyword>
<evidence type="ECO:0000256" key="11">
    <source>
        <dbReference type="SAM" id="Phobius"/>
    </source>
</evidence>
<evidence type="ECO:0000256" key="3">
    <source>
        <dbReference type="ARBA" id="ARBA00007931"/>
    </source>
</evidence>
<evidence type="ECO:0000256" key="2">
    <source>
        <dbReference type="ARBA" id="ARBA00004141"/>
    </source>
</evidence>
<dbReference type="Pfam" id="PF02163">
    <property type="entry name" value="Peptidase_M50"/>
    <property type="match status" value="1"/>
</dbReference>
<dbReference type="GO" id="GO:0016020">
    <property type="term" value="C:membrane"/>
    <property type="evidence" value="ECO:0007669"/>
    <property type="project" value="UniProtKB-SubCell"/>
</dbReference>
<feature type="domain" description="Peptidase M50" evidence="12">
    <location>
        <begin position="10"/>
        <end position="78"/>
    </location>
</feature>
<reference evidence="13 14" key="1">
    <citation type="submission" date="2015-01" db="EMBL/GenBank/DDBJ databases">
        <title>Vibrio sp. C5 JCM 19232 whole genome shotgun sequence.</title>
        <authorList>
            <person name="Sawabe T."/>
            <person name="Meirelles P."/>
            <person name="Feng G."/>
            <person name="Sayaka M."/>
            <person name="Hattori M."/>
            <person name="Ohkuma M."/>
        </authorList>
    </citation>
    <scope>NUCLEOTIDE SEQUENCE [LARGE SCALE GENOMIC DNA]</scope>
    <source>
        <strain evidence="13 14">JCM19232</strain>
    </source>
</reference>
<dbReference type="AlphaFoldDB" id="A0A0B8PFV8"/>
<proteinExistence type="inferred from homology"/>
<dbReference type="PANTHER" id="PTHR42837">
    <property type="entry name" value="REGULATOR OF SIGMA-E PROTEASE RSEP"/>
    <property type="match status" value="1"/>
</dbReference>
<evidence type="ECO:0000256" key="4">
    <source>
        <dbReference type="ARBA" id="ARBA00022670"/>
    </source>
</evidence>
<evidence type="ECO:0000256" key="10">
    <source>
        <dbReference type="ARBA" id="ARBA00023136"/>
    </source>
</evidence>
<dbReference type="PANTHER" id="PTHR42837:SF2">
    <property type="entry name" value="MEMBRANE METALLOPROTEASE ARASP2, CHLOROPLASTIC-RELATED"/>
    <property type="match status" value="1"/>
</dbReference>
<keyword evidence="9" id="KW-0482">Metalloprotease</keyword>
<evidence type="ECO:0000256" key="5">
    <source>
        <dbReference type="ARBA" id="ARBA00022692"/>
    </source>
</evidence>
<dbReference type="CDD" id="cd06163">
    <property type="entry name" value="S2P-M50_PDZ_RseP-like"/>
    <property type="match status" value="1"/>
</dbReference>
<feature type="transmembrane region" description="Helical" evidence="11">
    <location>
        <begin position="6"/>
        <end position="29"/>
    </location>
</feature>
<dbReference type="InterPro" id="IPR008915">
    <property type="entry name" value="Peptidase_M50"/>
</dbReference>
<dbReference type="GO" id="GO:0006508">
    <property type="term" value="P:proteolysis"/>
    <property type="evidence" value="ECO:0007669"/>
    <property type="project" value="UniProtKB-KW"/>
</dbReference>
<keyword evidence="10 11" id="KW-0472">Membrane</keyword>
<dbReference type="GO" id="GO:0004222">
    <property type="term" value="F:metalloendopeptidase activity"/>
    <property type="evidence" value="ECO:0007669"/>
    <property type="project" value="InterPro"/>
</dbReference>
<evidence type="ECO:0000256" key="6">
    <source>
        <dbReference type="ARBA" id="ARBA00022801"/>
    </source>
</evidence>
<comment type="subcellular location">
    <subcellularLocation>
        <location evidence="2">Membrane</location>
        <topology evidence="2">Multi-pass membrane protein</topology>
    </subcellularLocation>
</comment>
<comment type="cofactor">
    <cofactor evidence="1">
        <name>Zn(2+)</name>
        <dbReference type="ChEBI" id="CHEBI:29105"/>
    </cofactor>
</comment>
<gene>
    <name evidence="13" type="ORF">JCM19232_6283</name>
</gene>
<dbReference type="MEROPS" id="M50.004"/>
<keyword evidence="5 11" id="KW-0812">Transmembrane</keyword>
<keyword evidence="6" id="KW-0378">Hydrolase</keyword>
<name>A0A0B8PFV8_9VIBR</name>
<organism evidence="13 14">
    <name type="scientific">Vibrio ishigakensis</name>
    <dbReference type="NCBI Taxonomy" id="1481914"/>
    <lineage>
        <taxon>Bacteria</taxon>
        <taxon>Pseudomonadati</taxon>
        <taxon>Pseudomonadota</taxon>
        <taxon>Gammaproteobacteria</taxon>
        <taxon>Vibrionales</taxon>
        <taxon>Vibrionaceae</taxon>
        <taxon>Vibrio</taxon>
    </lineage>
</organism>
<dbReference type="Proteomes" id="UP000031670">
    <property type="component" value="Unassembled WGS sequence"/>
</dbReference>
<comment type="caution">
    <text evidence="13">The sequence shown here is derived from an EMBL/GenBank/DDBJ whole genome shotgun (WGS) entry which is preliminary data.</text>
</comment>
<dbReference type="EMBL" id="BBSA01000004">
    <property type="protein sequence ID" value="GAM61978.1"/>
    <property type="molecule type" value="Genomic_DNA"/>
</dbReference>
<keyword evidence="7" id="KW-0862">Zinc</keyword>
<keyword evidence="8 11" id="KW-1133">Transmembrane helix</keyword>
<evidence type="ECO:0000256" key="7">
    <source>
        <dbReference type="ARBA" id="ARBA00022833"/>
    </source>
</evidence>
<protein>
    <submittedName>
        <fullName evidence="13">Intramembrane protease RasP/YluC</fullName>
    </submittedName>
</protein>
<reference evidence="13 14" key="2">
    <citation type="submission" date="2015-01" db="EMBL/GenBank/DDBJ databases">
        <authorList>
            <consortium name="NBRP consortium"/>
            <person name="Sawabe T."/>
            <person name="Meirelles P."/>
            <person name="Feng G."/>
            <person name="Sayaka M."/>
            <person name="Hattori M."/>
            <person name="Ohkuma M."/>
        </authorList>
    </citation>
    <scope>NUCLEOTIDE SEQUENCE [LARGE SCALE GENOMIC DNA]</scope>
    <source>
        <strain evidence="13 14">JCM19232</strain>
    </source>
</reference>
<dbReference type="InterPro" id="IPR004387">
    <property type="entry name" value="Pept_M50_Zn"/>
</dbReference>
<comment type="similarity">
    <text evidence="3">Belongs to the peptidase M50B family.</text>
</comment>
<evidence type="ECO:0000313" key="13">
    <source>
        <dbReference type="EMBL" id="GAM61978.1"/>
    </source>
</evidence>
<sequence>MTSVLWNFAAFVVALGILVAVHEYGHFWVARKCGVKVHKFSIGFGKSIWNKIGKDGTEYSISVIPLGGYVKMLDGRVDEVAEHENTSPLTKSLSLNAVLLSRPVLSPTFYLP</sequence>
<evidence type="ECO:0000259" key="12">
    <source>
        <dbReference type="Pfam" id="PF02163"/>
    </source>
</evidence>
<evidence type="ECO:0000313" key="14">
    <source>
        <dbReference type="Proteomes" id="UP000031670"/>
    </source>
</evidence>
<accession>A0A0B8PFV8</accession>
<evidence type="ECO:0000256" key="8">
    <source>
        <dbReference type="ARBA" id="ARBA00022989"/>
    </source>
</evidence>
<evidence type="ECO:0000256" key="1">
    <source>
        <dbReference type="ARBA" id="ARBA00001947"/>
    </source>
</evidence>